<dbReference type="Gene3D" id="1.20.1720.10">
    <property type="entry name" value="Multidrug resistance protein D"/>
    <property type="match status" value="1"/>
</dbReference>
<name>A0A6B3SKQ8_9BURK</name>
<feature type="transmembrane region" description="Helical" evidence="7">
    <location>
        <begin position="67"/>
        <end position="85"/>
    </location>
</feature>
<feature type="transmembrane region" description="Helical" evidence="7">
    <location>
        <begin position="122"/>
        <end position="147"/>
    </location>
</feature>
<dbReference type="CDD" id="cd17321">
    <property type="entry name" value="MFS_MMR_MDR_like"/>
    <property type="match status" value="1"/>
</dbReference>
<evidence type="ECO:0000256" key="4">
    <source>
        <dbReference type="ARBA" id="ARBA00022692"/>
    </source>
</evidence>
<dbReference type="PROSITE" id="PS50850">
    <property type="entry name" value="MFS"/>
    <property type="match status" value="1"/>
</dbReference>
<keyword evidence="3" id="KW-1003">Cell membrane</keyword>
<evidence type="ECO:0000313" key="9">
    <source>
        <dbReference type="EMBL" id="NEX61088.1"/>
    </source>
</evidence>
<dbReference type="PANTHER" id="PTHR42718">
    <property type="entry name" value="MAJOR FACILITATOR SUPERFAMILY MULTIDRUG TRANSPORTER MFSC"/>
    <property type="match status" value="1"/>
</dbReference>
<proteinExistence type="predicted"/>
<evidence type="ECO:0000256" key="3">
    <source>
        <dbReference type="ARBA" id="ARBA00022475"/>
    </source>
</evidence>
<dbReference type="InterPro" id="IPR011701">
    <property type="entry name" value="MFS"/>
</dbReference>
<keyword evidence="4 7" id="KW-0812">Transmembrane</keyword>
<keyword evidence="6 7" id="KW-0472">Membrane</keyword>
<accession>A0A6B3SKQ8</accession>
<dbReference type="GO" id="GO:0005886">
    <property type="term" value="C:plasma membrane"/>
    <property type="evidence" value="ECO:0007669"/>
    <property type="project" value="UniProtKB-SubCell"/>
</dbReference>
<feature type="transmembrane region" description="Helical" evidence="7">
    <location>
        <begin position="217"/>
        <end position="237"/>
    </location>
</feature>
<feature type="transmembrane region" description="Helical" evidence="7">
    <location>
        <begin position="30"/>
        <end position="55"/>
    </location>
</feature>
<feature type="transmembrane region" description="Helical" evidence="7">
    <location>
        <begin position="286"/>
        <end position="306"/>
    </location>
</feature>
<evidence type="ECO:0000313" key="10">
    <source>
        <dbReference type="Proteomes" id="UP000482155"/>
    </source>
</evidence>
<feature type="transmembrane region" description="Helical" evidence="7">
    <location>
        <begin position="97"/>
        <end position="116"/>
    </location>
</feature>
<gene>
    <name evidence="9" type="ORF">G3574_08360</name>
</gene>
<keyword evidence="2" id="KW-0813">Transport</keyword>
<feature type="transmembrane region" description="Helical" evidence="7">
    <location>
        <begin position="500"/>
        <end position="519"/>
    </location>
</feature>
<protein>
    <submittedName>
        <fullName evidence="9">MFS transporter</fullName>
    </submittedName>
</protein>
<keyword evidence="5 7" id="KW-1133">Transmembrane helix</keyword>
<comment type="caution">
    <text evidence="9">The sequence shown here is derived from an EMBL/GenBank/DDBJ whole genome shotgun (WGS) entry which is preliminary data.</text>
</comment>
<evidence type="ECO:0000256" key="2">
    <source>
        <dbReference type="ARBA" id="ARBA00022448"/>
    </source>
</evidence>
<dbReference type="SUPFAM" id="SSF103473">
    <property type="entry name" value="MFS general substrate transporter"/>
    <property type="match status" value="1"/>
</dbReference>
<evidence type="ECO:0000256" key="1">
    <source>
        <dbReference type="ARBA" id="ARBA00004651"/>
    </source>
</evidence>
<feature type="transmembrane region" description="Helical" evidence="7">
    <location>
        <begin position="185"/>
        <end position="205"/>
    </location>
</feature>
<dbReference type="EMBL" id="JAAIVB010000028">
    <property type="protein sequence ID" value="NEX61088.1"/>
    <property type="molecule type" value="Genomic_DNA"/>
</dbReference>
<dbReference type="InterPro" id="IPR020846">
    <property type="entry name" value="MFS_dom"/>
</dbReference>
<feature type="transmembrane region" description="Helical" evidence="7">
    <location>
        <begin position="348"/>
        <end position="367"/>
    </location>
</feature>
<feature type="transmembrane region" description="Helical" evidence="7">
    <location>
        <begin position="318"/>
        <end position="336"/>
    </location>
</feature>
<dbReference type="Pfam" id="PF07690">
    <property type="entry name" value="MFS_1"/>
    <property type="match status" value="1"/>
</dbReference>
<sequence>MPGSSPLPCAENAILAAPCASPCAARHRPLVLATTILASSMVFVDGTVANVALPALQESLGASAREAQWVIESYALMLAALLLAGGAAGDRFGRRKVFILGTLVFTLSSLACGLAASMGQLVAARAVQGVGGALLVPGSLAIISASFEEEQRGKAIGTWSGYTSLTAAIGPVLGGFLIGHLSWRAAFLINLPLGAAVLFLAWRFVPESRDPASGTRFDWAGAVLASLSLGSLVYALTEAPAQGWTSAAVLASAALAVAAAGLFVAQERRHPAPLLRFQLFRSRDFSGANLLTLLLYAGLGGGLYFLPLNLIQAQGYTSAEAGSALLPFVAVMFLLSRWSGGIADRYGARLPLVAGPLIAATGFLLYAVPGIGGSYWQTYFPATVVLGLGMAVTVAPLTTTVMNAHGEQLAGMASGVNNAVSRVGAVLAIGVLGLVMGAGFGRTLDAGLASNAIPAPLSQEVQAQRGKMGAIELPPQAPPQTRAAIKQVVASALVSGFRQVMFVSAGMAVVGAMFAWAMISPKPRSPSRQR</sequence>
<dbReference type="Gene3D" id="1.20.1250.20">
    <property type="entry name" value="MFS general substrate transporter like domains"/>
    <property type="match status" value="1"/>
</dbReference>
<keyword evidence="10" id="KW-1185">Reference proteome</keyword>
<reference evidence="9 10" key="1">
    <citation type="submission" date="2020-02" db="EMBL/GenBank/DDBJ databases">
        <authorList>
            <person name="Kim M.K."/>
        </authorList>
    </citation>
    <scope>NUCLEOTIDE SEQUENCE [LARGE SCALE GENOMIC DNA]</scope>
    <source>
        <strain evidence="9 10">17J57-3</strain>
    </source>
</reference>
<dbReference type="NCBIfam" id="TIGR00711">
    <property type="entry name" value="efflux_EmrB"/>
    <property type="match status" value="1"/>
</dbReference>
<evidence type="ECO:0000256" key="6">
    <source>
        <dbReference type="ARBA" id="ARBA00023136"/>
    </source>
</evidence>
<feature type="transmembrane region" description="Helical" evidence="7">
    <location>
        <begin position="243"/>
        <end position="265"/>
    </location>
</feature>
<evidence type="ECO:0000259" key="8">
    <source>
        <dbReference type="PROSITE" id="PS50850"/>
    </source>
</evidence>
<dbReference type="AlphaFoldDB" id="A0A6B3SKQ8"/>
<organism evidence="9 10">
    <name type="scientific">Noviherbaspirillum galbum</name>
    <dbReference type="NCBI Taxonomy" id="2709383"/>
    <lineage>
        <taxon>Bacteria</taxon>
        <taxon>Pseudomonadati</taxon>
        <taxon>Pseudomonadota</taxon>
        <taxon>Betaproteobacteria</taxon>
        <taxon>Burkholderiales</taxon>
        <taxon>Oxalobacteraceae</taxon>
        <taxon>Noviherbaspirillum</taxon>
    </lineage>
</organism>
<evidence type="ECO:0000256" key="5">
    <source>
        <dbReference type="ARBA" id="ARBA00022989"/>
    </source>
</evidence>
<feature type="transmembrane region" description="Helical" evidence="7">
    <location>
        <begin position="159"/>
        <end position="179"/>
    </location>
</feature>
<evidence type="ECO:0000256" key="7">
    <source>
        <dbReference type="SAM" id="Phobius"/>
    </source>
</evidence>
<dbReference type="PANTHER" id="PTHR42718:SF42">
    <property type="entry name" value="EXPORT PROTEIN"/>
    <property type="match status" value="1"/>
</dbReference>
<comment type="subcellular location">
    <subcellularLocation>
        <location evidence="1">Cell membrane</location>
        <topology evidence="1">Multi-pass membrane protein</topology>
    </subcellularLocation>
</comment>
<feature type="transmembrane region" description="Helical" evidence="7">
    <location>
        <begin position="379"/>
        <end position="398"/>
    </location>
</feature>
<feature type="transmembrane region" description="Helical" evidence="7">
    <location>
        <begin position="419"/>
        <end position="440"/>
    </location>
</feature>
<dbReference type="InterPro" id="IPR004638">
    <property type="entry name" value="EmrB-like"/>
</dbReference>
<feature type="domain" description="Major facilitator superfamily (MFS) profile" evidence="8">
    <location>
        <begin position="31"/>
        <end position="523"/>
    </location>
</feature>
<dbReference type="InterPro" id="IPR036259">
    <property type="entry name" value="MFS_trans_sf"/>
</dbReference>
<dbReference type="Proteomes" id="UP000482155">
    <property type="component" value="Unassembled WGS sequence"/>
</dbReference>
<dbReference type="GO" id="GO:0022857">
    <property type="term" value="F:transmembrane transporter activity"/>
    <property type="evidence" value="ECO:0007669"/>
    <property type="project" value="InterPro"/>
</dbReference>